<name>A0A8A7KA66_9FIRM</name>
<proteinExistence type="predicted"/>
<dbReference type="Proteomes" id="UP000665020">
    <property type="component" value="Chromosome"/>
</dbReference>
<evidence type="ECO:0000313" key="2">
    <source>
        <dbReference type="EMBL" id="QTL98656.1"/>
    </source>
</evidence>
<dbReference type="KEGG" id="ifn:GM661_12125"/>
<keyword evidence="3" id="KW-1185">Reference proteome</keyword>
<organism evidence="2 3">
    <name type="scientific">Iocasia fonsfrigidae</name>
    <dbReference type="NCBI Taxonomy" id="2682810"/>
    <lineage>
        <taxon>Bacteria</taxon>
        <taxon>Bacillati</taxon>
        <taxon>Bacillota</taxon>
        <taxon>Clostridia</taxon>
        <taxon>Halanaerobiales</taxon>
        <taxon>Halanaerobiaceae</taxon>
        <taxon>Iocasia</taxon>
    </lineage>
</organism>
<reference evidence="2" key="1">
    <citation type="submission" date="2019-12" db="EMBL/GenBank/DDBJ databases">
        <authorList>
            <person name="zhang j."/>
            <person name="sun C.M."/>
        </authorList>
    </citation>
    <scope>NUCLEOTIDE SEQUENCE</scope>
    <source>
        <strain evidence="2">NS-1</strain>
    </source>
</reference>
<evidence type="ECO:0000313" key="3">
    <source>
        <dbReference type="Proteomes" id="UP000665020"/>
    </source>
</evidence>
<dbReference type="AlphaFoldDB" id="A0A8A7KA66"/>
<feature type="region of interest" description="Disordered" evidence="1">
    <location>
        <begin position="164"/>
        <end position="191"/>
    </location>
</feature>
<dbReference type="EMBL" id="CP046640">
    <property type="protein sequence ID" value="QTL98656.1"/>
    <property type="molecule type" value="Genomic_DNA"/>
</dbReference>
<feature type="compositionally biased region" description="Basic and acidic residues" evidence="1">
    <location>
        <begin position="167"/>
        <end position="191"/>
    </location>
</feature>
<protein>
    <submittedName>
        <fullName evidence="2">Uncharacterized protein</fullName>
    </submittedName>
</protein>
<evidence type="ECO:0000256" key="1">
    <source>
        <dbReference type="SAM" id="MobiDB-lite"/>
    </source>
</evidence>
<sequence length="692" mass="80434">MLTLIIEGDELTITKIEGDEINTETKDLLSFEELEPKLVYWSTPVFVHDPTRKHYKKIINKLISVNGAHDLEKVKNEYLNELYQNFSRGYFKRILLQGIEVGLHNLYDPERITALYRIEDVSVIEAQANSLGLGFSYTDKSYQDILDLDHNSYFDENGLLGSFSENVPEKSKGNKQDNDNKKDSEGEDNQQKEYDYVITKYKFLDYITGFQPHKFFQKNSHKLFGSYKKDTVEVEGEGDQGSGQSTESYEFYAGFGERDIYQDSNGEGDITLNGHIIGKDIKYIRKTRFDMETREEYREEFYEQDSEGKDSDRLVLKVEYTLIEYKPSVISEAERVLKIRYGLAEELWRSKCENEITIEFFNNGDYGIELPCYHLLSGTIYAEELKKYKQDKAIKLVDDKIKILLDSGEVYNYKFNKDKETPNQAEAIIIGETLLGEGLRIKKSLENGLIKYEDSEGGRYTFSLSENTLLIDLKNHQYVKDLWYSQESRFKKANIIEAIKIENFKNGDYGLHFTYDESNLFYNEMILMGSKGKEVEPAEGKEYRIYSNKSYCKNSTDVVDCKYKEICKNNDQSSSLCFHASYIDNEIGYKGSSKDGEIYIDGFKISDIKKLKWDGGLKCHELFKKGLYELKVYYIQLLDDNDDVDELLIQYYNNKNKNESGRIIIKDFKNGDYNLDLPEIVVSYLPGSNYRA</sequence>
<accession>A0A8A7KA66</accession>
<gene>
    <name evidence="2" type="ORF">GM661_12125</name>
</gene>
<dbReference type="RefSeq" id="WP_230867060.1">
    <property type="nucleotide sequence ID" value="NZ_CP046640.1"/>
</dbReference>